<name>A0A9Q3CD16_9BASI</name>
<comment type="caution">
    <text evidence="1">The sequence shown here is derived from an EMBL/GenBank/DDBJ whole genome shotgun (WGS) entry which is preliminary data.</text>
</comment>
<dbReference type="EMBL" id="AVOT02005932">
    <property type="protein sequence ID" value="MBW0480345.1"/>
    <property type="molecule type" value="Genomic_DNA"/>
</dbReference>
<evidence type="ECO:0000313" key="2">
    <source>
        <dbReference type="Proteomes" id="UP000765509"/>
    </source>
</evidence>
<sequence>MQSSPSNEQKLSWHSANGIRQAYVATALCLSEDKGDRLSQAGHLRPLASISVLDGRKDSLHQAGKLRPPEFLAFRRWSRKSSQALSKCS</sequence>
<protein>
    <submittedName>
        <fullName evidence="1">Uncharacterized protein</fullName>
    </submittedName>
</protein>
<evidence type="ECO:0000313" key="1">
    <source>
        <dbReference type="EMBL" id="MBW0480345.1"/>
    </source>
</evidence>
<keyword evidence="2" id="KW-1185">Reference proteome</keyword>
<gene>
    <name evidence="1" type="ORF">O181_020060</name>
</gene>
<proteinExistence type="predicted"/>
<organism evidence="1 2">
    <name type="scientific">Austropuccinia psidii MF-1</name>
    <dbReference type="NCBI Taxonomy" id="1389203"/>
    <lineage>
        <taxon>Eukaryota</taxon>
        <taxon>Fungi</taxon>
        <taxon>Dikarya</taxon>
        <taxon>Basidiomycota</taxon>
        <taxon>Pucciniomycotina</taxon>
        <taxon>Pucciniomycetes</taxon>
        <taxon>Pucciniales</taxon>
        <taxon>Sphaerophragmiaceae</taxon>
        <taxon>Austropuccinia</taxon>
    </lineage>
</organism>
<accession>A0A9Q3CD16</accession>
<dbReference type="Proteomes" id="UP000765509">
    <property type="component" value="Unassembled WGS sequence"/>
</dbReference>
<reference evidence="1" key="1">
    <citation type="submission" date="2021-03" db="EMBL/GenBank/DDBJ databases">
        <title>Draft genome sequence of rust myrtle Austropuccinia psidii MF-1, a brazilian biotype.</title>
        <authorList>
            <person name="Quecine M.C."/>
            <person name="Pachon D.M.R."/>
            <person name="Bonatelli M.L."/>
            <person name="Correr F.H."/>
            <person name="Franceschini L.M."/>
            <person name="Leite T.F."/>
            <person name="Margarido G.R.A."/>
            <person name="Almeida C.A."/>
            <person name="Ferrarezi J.A."/>
            <person name="Labate C.A."/>
        </authorList>
    </citation>
    <scope>NUCLEOTIDE SEQUENCE</scope>
    <source>
        <strain evidence="1">MF-1</strain>
    </source>
</reference>
<dbReference type="AlphaFoldDB" id="A0A9Q3CD16"/>